<evidence type="ECO:0000313" key="1">
    <source>
        <dbReference type="EMBL" id="KAJ8976078.1"/>
    </source>
</evidence>
<sequence>MAHVYARPHHMLQTEEEVLDIVEDDPSTSTREIARQVPKISQGSFQHTKELVRSCAKQTQIEIGVPTKSEPILELAVTCTNKVLNTAETVLNQFKQFVVLGEDAEFYRSGNMDVDYFPIISSRSFYGKAGKKIFPEEYQAIDEQIVAPKGRLGLKQYLQKKNEKMGCENLGASWS</sequence>
<gene>
    <name evidence="1" type="ORF">NQ317_002191</name>
</gene>
<comment type="caution">
    <text evidence="1">The sequence shown here is derived from an EMBL/GenBank/DDBJ whole genome shotgun (WGS) entry which is preliminary data.</text>
</comment>
<dbReference type="Proteomes" id="UP001162164">
    <property type="component" value="Unassembled WGS sequence"/>
</dbReference>
<evidence type="ECO:0000313" key="2">
    <source>
        <dbReference type="Proteomes" id="UP001162164"/>
    </source>
</evidence>
<dbReference type="EMBL" id="JAPWTJ010000728">
    <property type="protein sequence ID" value="KAJ8976078.1"/>
    <property type="molecule type" value="Genomic_DNA"/>
</dbReference>
<reference evidence="1" key="1">
    <citation type="journal article" date="2023" name="Insect Mol. Biol.">
        <title>Genome sequencing provides insights into the evolution of gene families encoding plant cell wall-degrading enzymes in longhorned beetles.</title>
        <authorList>
            <person name="Shin N.R."/>
            <person name="Okamura Y."/>
            <person name="Kirsch R."/>
            <person name="Pauchet Y."/>
        </authorList>
    </citation>
    <scope>NUCLEOTIDE SEQUENCE</scope>
    <source>
        <strain evidence="1">MMC_N1</strain>
    </source>
</reference>
<protein>
    <submittedName>
        <fullName evidence="1">Uncharacterized protein</fullName>
    </submittedName>
</protein>
<accession>A0ABQ9JDN9</accession>
<proteinExistence type="predicted"/>
<keyword evidence="2" id="KW-1185">Reference proteome</keyword>
<organism evidence="1 2">
    <name type="scientific">Molorchus minor</name>
    <dbReference type="NCBI Taxonomy" id="1323400"/>
    <lineage>
        <taxon>Eukaryota</taxon>
        <taxon>Metazoa</taxon>
        <taxon>Ecdysozoa</taxon>
        <taxon>Arthropoda</taxon>
        <taxon>Hexapoda</taxon>
        <taxon>Insecta</taxon>
        <taxon>Pterygota</taxon>
        <taxon>Neoptera</taxon>
        <taxon>Endopterygota</taxon>
        <taxon>Coleoptera</taxon>
        <taxon>Polyphaga</taxon>
        <taxon>Cucujiformia</taxon>
        <taxon>Chrysomeloidea</taxon>
        <taxon>Cerambycidae</taxon>
        <taxon>Lamiinae</taxon>
        <taxon>Monochamini</taxon>
        <taxon>Molorchus</taxon>
    </lineage>
</organism>
<name>A0ABQ9JDN9_9CUCU</name>